<sequence length="109" mass="11844">MPDRKDEPLHYPLPSHRNGRFYPAKGCGWCGCGLDGRFVTLNFTARASAGGAASVAAEVQTSWSLLDHGVTASGRPLIIFQDVEDAYFCSPACLRAFFNQVVTDFEQAS</sequence>
<proteinExistence type="predicted"/>
<accession>A0A1W1XZ09</accession>
<reference evidence="1 2" key="1">
    <citation type="submission" date="2017-04" db="EMBL/GenBank/DDBJ databases">
        <authorList>
            <person name="Afonso C.L."/>
            <person name="Miller P.J."/>
            <person name="Scott M.A."/>
            <person name="Spackman E."/>
            <person name="Goraichik I."/>
            <person name="Dimitrov K.M."/>
            <person name="Suarez D.L."/>
            <person name="Swayne D.E."/>
        </authorList>
    </citation>
    <scope>NUCLEOTIDE SEQUENCE [LARGE SCALE GENOMIC DNA]</scope>
    <source>
        <strain evidence="1 2">DSM 23236</strain>
    </source>
</reference>
<organism evidence="1 2">
    <name type="scientific">Andreprevotia lacus DSM 23236</name>
    <dbReference type="NCBI Taxonomy" id="1121001"/>
    <lineage>
        <taxon>Bacteria</taxon>
        <taxon>Pseudomonadati</taxon>
        <taxon>Pseudomonadota</taxon>
        <taxon>Betaproteobacteria</taxon>
        <taxon>Neisseriales</taxon>
        <taxon>Chitinibacteraceae</taxon>
        <taxon>Andreprevotia</taxon>
    </lineage>
</organism>
<dbReference type="RefSeq" id="WP_084092550.1">
    <property type="nucleotide sequence ID" value="NZ_FWXD01000029.1"/>
</dbReference>
<name>A0A1W1XZ09_9NEIS</name>
<keyword evidence="2" id="KW-1185">Reference proteome</keyword>
<evidence type="ECO:0000313" key="2">
    <source>
        <dbReference type="Proteomes" id="UP000192761"/>
    </source>
</evidence>
<evidence type="ECO:0000313" key="1">
    <source>
        <dbReference type="EMBL" id="SMC29104.1"/>
    </source>
</evidence>
<dbReference type="EMBL" id="FWXD01000029">
    <property type="protein sequence ID" value="SMC29104.1"/>
    <property type="molecule type" value="Genomic_DNA"/>
</dbReference>
<dbReference type="Proteomes" id="UP000192761">
    <property type="component" value="Unassembled WGS sequence"/>
</dbReference>
<dbReference type="STRING" id="1121001.SAMN02745857_03606"/>
<protein>
    <submittedName>
        <fullName evidence="1">Uncharacterized protein</fullName>
    </submittedName>
</protein>
<dbReference type="AlphaFoldDB" id="A0A1W1XZ09"/>
<dbReference type="OrthoDB" id="9182111at2"/>
<gene>
    <name evidence="1" type="ORF">SAMN02745857_03606</name>
</gene>